<dbReference type="PANTHER" id="PTHR31579">
    <property type="entry name" value="OS03G0796600 PROTEIN"/>
    <property type="match status" value="1"/>
</dbReference>
<reference evidence="1 2" key="1">
    <citation type="submission" date="2020-02" db="EMBL/GenBank/DDBJ databases">
        <authorList>
            <person name="Ma Q."/>
            <person name="Huang Y."/>
            <person name="Song X."/>
            <person name="Pei D."/>
        </authorList>
    </citation>
    <scope>NUCLEOTIDE SEQUENCE [LARGE SCALE GENOMIC DNA]</scope>
    <source>
        <strain evidence="1">Sxm20200214</strain>
        <tissue evidence="1">Leaf</tissue>
    </source>
</reference>
<evidence type="ECO:0000313" key="1">
    <source>
        <dbReference type="EMBL" id="KAG2262289.1"/>
    </source>
</evidence>
<organism evidence="1 2">
    <name type="scientific">Brassica carinata</name>
    <name type="common">Ethiopian mustard</name>
    <name type="synonym">Abyssinian cabbage</name>
    <dbReference type="NCBI Taxonomy" id="52824"/>
    <lineage>
        <taxon>Eukaryota</taxon>
        <taxon>Viridiplantae</taxon>
        <taxon>Streptophyta</taxon>
        <taxon>Embryophyta</taxon>
        <taxon>Tracheophyta</taxon>
        <taxon>Spermatophyta</taxon>
        <taxon>Magnoliopsida</taxon>
        <taxon>eudicotyledons</taxon>
        <taxon>Gunneridae</taxon>
        <taxon>Pentapetalae</taxon>
        <taxon>rosids</taxon>
        <taxon>malvids</taxon>
        <taxon>Brassicales</taxon>
        <taxon>Brassicaceae</taxon>
        <taxon>Brassiceae</taxon>
        <taxon>Brassica</taxon>
    </lineage>
</organism>
<evidence type="ECO:0008006" key="3">
    <source>
        <dbReference type="Google" id="ProtNLM"/>
    </source>
</evidence>
<comment type="caution">
    <text evidence="1">The sequence shown here is derived from an EMBL/GenBank/DDBJ whole genome shotgun (WGS) entry which is preliminary data.</text>
</comment>
<proteinExistence type="predicted"/>
<gene>
    <name evidence="1" type="ORF">Bca52824_069368</name>
</gene>
<protein>
    <recommendedName>
        <fullName evidence="3">DUF506 family protein</fullName>
    </recommendedName>
</protein>
<dbReference type="Pfam" id="PF04720">
    <property type="entry name" value="PDDEXK_6"/>
    <property type="match status" value="1"/>
</dbReference>
<dbReference type="PANTHER" id="PTHR31579:SF42">
    <property type="entry name" value="DUF506 FAMILY PROTEIN (DUF506)"/>
    <property type="match status" value="1"/>
</dbReference>
<evidence type="ECO:0000313" key="2">
    <source>
        <dbReference type="Proteomes" id="UP000886595"/>
    </source>
</evidence>
<dbReference type="OrthoDB" id="548115at2759"/>
<dbReference type="Proteomes" id="UP000886595">
    <property type="component" value="Unassembled WGS sequence"/>
</dbReference>
<accession>A0A8X7U222</accession>
<sequence>MVEIRGRFKRTESAFNVAAARARPPCDNSSGSDHSLDGTVNLYDLVTSFIEMEGEKKNLEEEMEYSSDSEYEDVKEKLRKLLECLSVGEDRMKLMAATEAAGKFVGDIVQHGSPKRQLMAFLSNKGFDSGLCESRWEKFGNTTAGKYEYVDVHCGRDQNRYIVETNLSGEFEIARPTKRYASIISQVPRVFVGTPEELKKLMKMMCYEMRRSMKQMGIHVPPWRRNGYMQAKWFGFYKRTSTTTSHEMVDNTTNISVDTMGFKGWKDEFWEAKCLKVMVGQLSVAFNSGLKCNNL</sequence>
<dbReference type="EMBL" id="JAAMPC010000014">
    <property type="protein sequence ID" value="KAG2262289.1"/>
    <property type="molecule type" value="Genomic_DNA"/>
</dbReference>
<dbReference type="NCBIfam" id="TIGR01615">
    <property type="entry name" value="A_thal_3542"/>
    <property type="match status" value="1"/>
</dbReference>
<dbReference type="InterPro" id="IPR006502">
    <property type="entry name" value="PDDEXK-like"/>
</dbReference>
<dbReference type="AlphaFoldDB" id="A0A8X7U222"/>
<name>A0A8X7U222_BRACI</name>
<keyword evidence="2" id="KW-1185">Reference proteome</keyword>